<dbReference type="PANTHER" id="PTHR47629:SF5">
    <property type="entry name" value="C-TYPE LECTIN-RELATED"/>
    <property type="match status" value="1"/>
</dbReference>
<evidence type="ECO:0000313" key="3">
    <source>
        <dbReference type="EMBL" id="CAI5442718.1"/>
    </source>
</evidence>
<organism evidence="3 4">
    <name type="scientific">Caenorhabditis angaria</name>
    <dbReference type="NCBI Taxonomy" id="860376"/>
    <lineage>
        <taxon>Eukaryota</taxon>
        <taxon>Metazoa</taxon>
        <taxon>Ecdysozoa</taxon>
        <taxon>Nematoda</taxon>
        <taxon>Chromadorea</taxon>
        <taxon>Rhabditida</taxon>
        <taxon>Rhabditina</taxon>
        <taxon>Rhabditomorpha</taxon>
        <taxon>Rhabditoidea</taxon>
        <taxon>Rhabditidae</taxon>
        <taxon>Peloderinae</taxon>
        <taxon>Caenorhabditis</taxon>
    </lineage>
</organism>
<dbReference type="SUPFAM" id="SSF56436">
    <property type="entry name" value="C-type lectin-like"/>
    <property type="match status" value="1"/>
</dbReference>
<dbReference type="PROSITE" id="PS50948">
    <property type="entry name" value="PAN"/>
    <property type="match status" value="1"/>
</dbReference>
<dbReference type="EMBL" id="CANHGI010000002">
    <property type="protein sequence ID" value="CAI5442718.1"/>
    <property type="molecule type" value="Genomic_DNA"/>
</dbReference>
<reference evidence="3" key="1">
    <citation type="submission" date="2022-11" db="EMBL/GenBank/DDBJ databases">
        <authorList>
            <person name="Kikuchi T."/>
        </authorList>
    </citation>
    <scope>NUCLEOTIDE SEQUENCE</scope>
    <source>
        <strain evidence="3">PS1010</strain>
    </source>
</reference>
<comment type="caution">
    <text evidence="3">The sequence shown here is derived from an EMBL/GenBank/DDBJ whole genome shotgun (WGS) entry which is preliminary data.</text>
</comment>
<evidence type="ECO:0000259" key="2">
    <source>
        <dbReference type="PROSITE" id="PS50948"/>
    </source>
</evidence>
<dbReference type="Proteomes" id="UP001152747">
    <property type="component" value="Unassembled WGS sequence"/>
</dbReference>
<dbReference type="SMART" id="SM00605">
    <property type="entry name" value="CW"/>
    <property type="match status" value="1"/>
</dbReference>
<keyword evidence="4" id="KW-1185">Reference proteome</keyword>
<dbReference type="InterPro" id="IPR003609">
    <property type="entry name" value="Pan_app"/>
</dbReference>
<accession>A0A9P1MXP8</accession>
<keyword evidence="1" id="KW-0732">Signal</keyword>
<gene>
    <name evidence="3" type="ORF">CAMP_LOCUS5355</name>
</gene>
<dbReference type="CDD" id="cd00037">
    <property type="entry name" value="CLECT"/>
    <property type="match status" value="1"/>
</dbReference>
<evidence type="ECO:0000313" key="4">
    <source>
        <dbReference type="Proteomes" id="UP001152747"/>
    </source>
</evidence>
<dbReference type="AlphaFoldDB" id="A0A9P1MXP8"/>
<dbReference type="InterPro" id="IPR006583">
    <property type="entry name" value="PAN-3_domain"/>
</dbReference>
<protein>
    <recommendedName>
        <fullName evidence="2">Apple domain-containing protein</fullName>
    </recommendedName>
</protein>
<feature type="chain" id="PRO_5040438946" description="Apple domain-containing protein" evidence="1">
    <location>
        <begin position="16"/>
        <end position="273"/>
    </location>
</feature>
<evidence type="ECO:0000256" key="1">
    <source>
        <dbReference type="SAM" id="SignalP"/>
    </source>
</evidence>
<dbReference type="InterPro" id="IPR016187">
    <property type="entry name" value="CTDL_fold"/>
</dbReference>
<feature type="signal peptide" evidence="1">
    <location>
        <begin position="1"/>
        <end position="15"/>
    </location>
</feature>
<dbReference type="PANTHER" id="PTHR47629">
    <property type="entry name" value="C-TYPE LECTIN-RELATED"/>
    <property type="match status" value="1"/>
</dbReference>
<name>A0A9P1MXP8_9PELO</name>
<dbReference type="Pfam" id="PF08277">
    <property type="entry name" value="PAN_3"/>
    <property type="match status" value="1"/>
</dbReference>
<proteinExistence type="predicted"/>
<feature type="domain" description="Apple" evidence="2">
    <location>
        <begin position="9"/>
        <end position="90"/>
    </location>
</feature>
<sequence>MLVLLLIICLKHATSTNTMVMFRGTLEAINNLSSSDIDYDSCVTLCLDNTDCVAFTYNNICTIYSIDQFDNFTKNEILDERIGIKYSMISNYLVILVQMNYQFDEISDDFYNVNVTSCYGWKVFRRTRGYYCINLFESTNLVLFDLNYCSKYSCFLAGFDNQNEINYIAEEIRKRSPGRKFFGIDGQRKSDCYDGLTVICNDFEWTNNYTQSPPLINWSTNEPSVRNSDNITETHLSVYCEWSSVNIMNDIAPNTVLNGHICGMPVGDWNFDN</sequence>